<keyword evidence="1" id="KW-0805">Transcription regulation</keyword>
<comment type="caution">
    <text evidence="5">The sequence shown here is derived from an EMBL/GenBank/DDBJ whole genome shotgun (WGS) entry which is preliminary data.</text>
</comment>
<feature type="domain" description="HTH arsR-type" evidence="4">
    <location>
        <begin position="1"/>
        <end position="88"/>
    </location>
</feature>
<dbReference type="AlphaFoldDB" id="A0A1G2FP44"/>
<evidence type="ECO:0000256" key="2">
    <source>
        <dbReference type="ARBA" id="ARBA00023125"/>
    </source>
</evidence>
<dbReference type="InterPro" id="IPR036390">
    <property type="entry name" value="WH_DNA-bd_sf"/>
</dbReference>
<dbReference type="PROSITE" id="PS50987">
    <property type="entry name" value="HTH_ARSR_2"/>
    <property type="match status" value="1"/>
</dbReference>
<dbReference type="PRINTS" id="PR00778">
    <property type="entry name" value="HTHARSR"/>
</dbReference>
<dbReference type="SMART" id="SM00418">
    <property type="entry name" value="HTH_ARSR"/>
    <property type="match status" value="1"/>
</dbReference>
<dbReference type="GO" id="GO:0003677">
    <property type="term" value="F:DNA binding"/>
    <property type="evidence" value="ECO:0007669"/>
    <property type="project" value="UniProtKB-KW"/>
</dbReference>
<dbReference type="SUPFAM" id="SSF46785">
    <property type="entry name" value="Winged helix' DNA-binding domain"/>
    <property type="match status" value="1"/>
</dbReference>
<dbReference type="InterPro" id="IPR011991">
    <property type="entry name" value="ArsR-like_HTH"/>
</dbReference>
<evidence type="ECO:0000256" key="1">
    <source>
        <dbReference type="ARBA" id="ARBA00023015"/>
    </source>
</evidence>
<keyword evidence="2" id="KW-0238">DNA-binding</keyword>
<dbReference type="NCBIfam" id="NF033788">
    <property type="entry name" value="HTH_metalloreg"/>
    <property type="match status" value="1"/>
</dbReference>
<keyword evidence="3" id="KW-0804">Transcription</keyword>
<dbReference type="InterPro" id="IPR036388">
    <property type="entry name" value="WH-like_DNA-bd_sf"/>
</dbReference>
<name>A0A1G2FP44_9BACT</name>
<dbReference type="Proteomes" id="UP000177126">
    <property type="component" value="Unassembled WGS sequence"/>
</dbReference>
<evidence type="ECO:0000313" key="6">
    <source>
        <dbReference type="Proteomes" id="UP000177126"/>
    </source>
</evidence>
<dbReference type="PANTHER" id="PTHR43132:SF8">
    <property type="entry name" value="HTH-TYPE TRANSCRIPTIONAL REGULATOR KMTR"/>
    <property type="match status" value="1"/>
</dbReference>
<proteinExistence type="predicted"/>
<dbReference type="Pfam" id="PF01022">
    <property type="entry name" value="HTH_5"/>
    <property type="match status" value="1"/>
</dbReference>
<protein>
    <recommendedName>
        <fullName evidence="4">HTH arsR-type domain-containing protein</fullName>
    </recommendedName>
</protein>
<dbReference type="InterPro" id="IPR051011">
    <property type="entry name" value="Metal_resp_trans_reg"/>
</dbReference>
<sequence>MEIIKMEKILKAAANRRRLKILSYLKNHRKSSVGELAEEIKLSFKSTSRHLAILRNTDLVETEQVDLKIFYSLSPAAPKIVEQILAYF</sequence>
<gene>
    <name evidence="5" type="ORF">A3B04_03985</name>
</gene>
<organism evidence="5 6">
    <name type="scientific">Candidatus Portnoybacteria bacterium RIFCSPLOWO2_02_FULL_39_11</name>
    <dbReference type="NCBI Taxonomy" id="1802001"/>
    <lineage>
        <taxon>Bacteria</taxon>
        <taxon>Candidatus Portnoyibacteriota</taxon>
    </lineage>
</organism>
<dbReference type="Gene3D" id="1.10.10.10">
    <property type="entry name" value="Winged helix-like DNA-binding domain superfamily/Winged helix DNA-binding domain"/>
    <property type="match status" value="1"/>
</dbReference>
<dbReference type="CDD" id="cd00090">
    <property type="entry name" value="HTH_ARSR"/>
    <property type="match status" value="1"/>
</dbReference>
<evidence type="ECO:0000313" key="5">
    <source>
        <dbReference type="EMBL" id="OGZ39378.1"/>
    </source>
</evidence>
<evidence type="ECO:0000256" key="3">
    <source>
        <dbReference type="ARBA" id="ARBA00023163"/>
    </source>
</evidence>
<dbReference type="GO" id="GO:0003700">
    <property type="term" value="F:DNA-binding transcription factor activity"/>
    <property type="evidence" value="ECO:0007669"/>
    <property type="project" value="InterPro"/>
</dbReference>
<dbReference type="PANTHER" id="PTHR43132">
    <property type="entry name" value="ARSENICAL RESISTANCE OPERON REPRESSOR ARSR-RELATED"/>
    <property type="match status" value="1"/>
</dbReference>
<reference evidence="5 6" key="1">
    <citation type="journal article" date="2016" name="Nat. Commun.">
        <title>Thousands of microbial genomes shed light on interconnected biogeochemical processes in an aquifer system.</title>
        <authorList>
            <person name="Anantharaman K."/>
            <person name="Brown C.T."/>
            <person name="Hug L.A."/>
            <person name="Sharon I."/>
            <person name="Castelle C.J."/>
            <person name="Probst A.J."/>
            <person name="Thomas B.C."/>
            <person name="Singh A."/>
            <person name="Wilkins M.J."/>
            <person name="Karaoz U."/>
            <person name="Brodie E.L."/>
            <person name="Williams K.H."/>
            <person name="Hubbard S.S."/>
            <person name="Banfield J.F."/>
        </authorList>
    </citation>
    <scope>NUCLEOTIDE SEQUENCE [LARGE SCALE GENOMIC DNA]</scope>
</reference>
<dbReference type="EMBL" id="MHNF01000061">
    <property type="protein sequence ID" value="OGZ39378.1"/>
    <property type="molecule type" value="Genomic_DNA"/>
</dbReference>
<accession>A0A1G2FP44</accession>
<dbReference type="InterPro" id="IPR001845">
    <property type="entry name" value="HTH_ArsR_DNA-bd_dom"/>
</dbReference>
<evidence type="ECO:0000259" key="4">
    <source>
        <dbReference type="PROSITE" id="PS50987"/>
    </source>
</evidence>